<comment type="function">
    <text evidence="9">Endonuclease IV plays a role in DNA repair. It cleaves phosphodiester bonds at apurinic or apyrimidinic (AP) sites, generating a 3'-hydroxyl group and a 5'-terminal sugar phosphate.</text>
</comment>
<gene>
    <name evidence="9" type="primary">nfo</name>
    <name evidence="11" type="ORF">H0921_05795</name>
</gene>
<feature type="binding site" evidence="9">
    <location>
        <position position="67"/>
    </location>
    <ligand>
        <name>Zn(2+)</name>
        <dbReference type="ChEBI" id="CHEBI:29105"/>
        <label>1</label>
    </ligand>
</feature>
<comment type="similarity">
    <text evidence="1 9">Belongs to the AP endonuclease 2 family.</text>
</comment>
<dbReference type="EC" id="3.1.21.2" evidence="9"/>
<feature type="binding site" evidence="9">
    <location>
        <position position="181"/>
    </location>
    <ligand>
        <name>Zn(2+)</name>
        <dbReference type="ChEBI" id="CHEBI:29105"/>
        <label>3</label>
    </ligand>
</feature>
<sequence>MPYLGAHLSIAGGVHKAIEAAAALGCQTVQLFTKSSNQWRAKPLTPAEIAQFRHALEQSGLRYPTAHDSYLINLASAEEELFRKSVEALIVEMERAEALGLDYLVLHPGAHTGRGEAFGVARVAEGLNLVLERCRGFRLQLLLENTAGQGSSLGYRFEHLREIRERLHEPERVAFCLDTCHAFAAGYDLRTAAALKHTLAEFDHVLGLPRLKVFHLNDSVKPLGSRVDRHAAIGQGQIGAEAFRLLVQDPRFAEHPMILETPKEDEQGRPMDPVNLALLRSFLRDAPARRR</sequence>
<dbReference type="EMBL" id="JACEFB010000002">
    <property type="protein sequence ID" value="MBA2225673.1"/>
    <property type="molecule type" value="Genomic_DNA"/>
</dbReference>
<dbReference type="InterPro" id="IPR001719">
    <property type="entry name" value="AP_endonuc_2"/>
</dbReference>
<dbReference type="Pfam" id="PF01261">
    <property type="entry name" value="AP_endonuc_2"/>
    <property type="match status" value="1"/>
</dbReference>
<feature type="binding site" evidence="9">
    <location>
        <position position="215"/>
    </location>
    <ligand>
        <name>Zn(2+)</name>
        <dbReference type="ChEBI" id="CHEBI:29105"/>
        <label>2</label>
    </ligand>
</feature>
<protein>
    <recommendedName>
        <fullName evidence="9">Probable endonuclease 4</fullName>
        <ecNumber evidence="9">3.1.21.2</ecNumber>
    </recommendedName>
    <alternativeName>
        <fullName evidence="9">Endodeoxyribonuclease IV</fullName>
    </alternativeName>
    <alternativeName>
        <fullName evidence="9">Endonuclease IV</fullName>
    </alternativeName>
</protein>
<dbReference type="GO" id="GO:0003677">
    <property type="term" value="F:DNA binding"/>
    <property type="evidence" value="ECO:0007669"/>
    <property type="project" value="InterPro"/>
</dbReference>
<reference evidence="11 12" key="1">
    <citation type="submission" date="2020-07" db="EMBL/GenBank/DDBJ databases">
        <title>Thermogemmata thermophila gen. nov., sp. nov., a novel moderate thermophilic planctomycete from a Kamchatka hot spring.</title>
        <authorList>
            <person name="Elcheninov A.G."/>
            <person name="Podosokorskaya O.A."/>
            <person name="Kovaleva O.L."/>
            <person name="Novikov A."/>
            <person name="Bonch-Osmolovskaya E.A."/>
            <person name="Toshchakov S.V."/>
            <person name="Kublanov I.V."/>
        </authorList>
    </citation>
    <scope>NUCLEOTIDE SEQUENCE [LARGE SCALE GENOMIC DNA]</scope>
    <source>
        <strain evidence="11 12">2918</strain>
    </source>
</reference>
<dbReference type="InterPro" id="IPR036237">
    <property type="entry name" value="Xyl_isomerase-like_sf"/>
</dbReference>
<dbReference type="InterPro" id="IPR018246">
    <property type="entry name" value="AP_endonuc_F2_Zn_BS"/>
</dbReference>
<dbReference type="AlphaFoldDB" id="A0A7V8VCQ8"/>
<dbReference type="SUPFAM" id="SSF51658">
    <property type="entry name" value="Xylose isomerase-like"/>
    <property type="match status" value="1"/>
</dbReference>
<dbReference type="SMART" id="SM00518">
    <property type="entry name" value="AP2Ec"/>
    <property type="match status" value="1"/>
</dbReference>
<evidence type="ECO:0000256" key="8">
    <source>
        <dbReference type="ARBA" id="ARBA00023204"/>
    </source>
</evidence>
<dbReference type="FunFam" id="3.20.20.150:FF:000001">
    <property type="entry name" value="Probable endonuclease 4"/>
    <property type="match status" value="1"/>
</dbReference>
<dbReference type="Gene3D" id="3.20.20.150">
    <property type="entry name" value="Divalent-metal-dependent TIM barrel enzymes"/>
    <property type="match status" value="1"/>
</dbReference>
<evidence type="ECO:0000313" key="12">
    <source>
        <dbReference type="Proteomes" id="UP000542342"/>
    </source>
</evidence>
<dbReference type="RefSeq" id="WP_194537073.1">
    <property type="nucleotide sequence ID" value="NZ_JACEFB010000002.1"/>
</dbReference>
<accession>A0A7V8VCQ8</accession>
<evidence type="ECO:0000259" key="10">
    <source>
        <dbReference type="Pfam" id="PF01261"/>
    </source>
</evidence>
<feature type="domain" description="Xylose isomerase-like TIM barrel" evidence="10">
    <location>
        <begin position="18"/>
        <end position="267"/>
    </location>
</feature>
<dbReference type="NCBIfam" id="TIGR00587">
    <property type="entry name" value="nfo"/>
    <property type="match status" value="1"/>
</dbReference>
<dbReference type="PANTHER" id="PTHR21445">
    <property type="entry name" value="ENDONUCLEASE IV ENDODEOXYRIBONUCLEASE IV"/>
    <property type="match status" value="1"/>
</dbReference>
<dbReference type="InterPro" id="IPR013022">
    <property type="entry name" value="Xyl_isomerase-like_TIM-brl"/>
</dbReference>
<evidence type="ECO:0000256" key="5">
    <source>
        <dbReference type="ARBA" id="ARBA00022763"/>
    </source>
</evidence>
<evidence type="ECO:0000256" key="7">
    <source>
        <dbReference type="ARBA" id="ARBA00022833"/>
    </source>
</evidence>
<dbReference type="GO" id="GO:0008270">
    <property type="term" value="F:zinc ion binding"/>
    <property type="evidence" value="ECO:0007669"/>
    <property type="project" value="UniProtKB-UniRule"/>
</dbReference>
<comment type="cofactor">
    <cofactor evidence="9">
        <name>Zn(2+)</name>
        <dbReference type="ChEBI" id="CHEBI:29105"/>
    </cofactor>
    <text evidence="9">Binds 3 Zn(2+) ions.</text>
</comment>
<comment type="catalytic activity">
    <reaction evidence="9">
        <text>Endonucleolytic cleavage to 5'-phosphooligonucleotide end-products.</text>
        <dbReference type="EC" id="3.1.21.2"/>
    </reaction>
</comment>
<evidence type="ECO:0000256" key="4">
    <source>
        <dbReference type="ARBA" id="ARBA00022759"/>
    </source>
</evidence>
<evidence type="ECO:0000256" key="3">
    <source>
        <dbReference type="ARBA" id="ARBA00022723"/>
    </source>
</evidence>
<feature type="binding site" evidence="9">
    <location>
        <position position="230"/>
    </location>
    <ligand>
        <name>Zn(2+)</name>
        <dbReference type="ChEBI" id="CHEBI:29105"/>
        <label>3</label>
    </ligand>
</feature>
<dbReference type="GO" id="GO:0008081">
    <property type="term" value="F:phosphoric diester hydrolase activity"/>
    <property type="evidence" value="ECO:0007669"/>
    <property type="project" value="TreeGrafter"/>
</dbReference>
<feature type="binding site" evidence="9">
    <location>
        <position position="144"/>
    </location>
    <ligand>
        <name>Zn(2+)</name>
        <dbReference type="ChEBI" id="CHEBI:29105"/>
        <label>1</label>
    </ligand>
</feature>
<comment type="caution">
    <text evidence="11">The sequence shown here is derived from an EMBL/GenBank/DDBJ whole genome shotgun (WGS) entry which is preliminary data.</text>
</comment>
<keyword evidence="3 9" id="KW-0479">Metal-binding</keyword>
<evidence type="ECO:0000256" key="1">
    <source>
        <dbReference type="ARBA" id="ARBA00005340"/>
    </source>
</evidence>
<feature type="binding site" evidence="9">
    <location>
        <position position="178"/>
    </location>
    <ligand>
        <name>Zn(2+)</name>
        <dbReference type="ChEBI" id="CHEBI:29105"/>
        <label>2</label>
    </ligand>
</feature>
<dbReference type="GO" id="GO:0003906">
    <property type="term" value="F:DNA-(apurinic or apyrimidinic site) endonuclease activity"/>
    <property type="evidence" value="ECO:0007669"/>
    <property type="project" value="TreeGrafter"/>
</dbReference>
<feature type="binding site" evidence="9">
    <location>
        <position position="260"/>
    </location>
    <ligand>
        <name>Zn(2+)</name>
        <dbReference type="ChEBI" id="CHEBI:29105"/>
        <label>2</label>
    </ligand>
</feature>
<dbReference type="PROSITE" id="PS00729">
    <property type="entry name" value="AP_NUCLEASE_F2_1"/>
    <property type="match status" value="1"/>
</dbReference>
<evidence type="ECO:0000256" key="9">
    <source>
        <dbReference type="HAMAP-Rule" id="MF_00152"/>
    </source>
</evidence>
<evidence type="ECO:0000256" key="2">
    <source>
        <dbReference type="ARBA" id="ARBA00022722"/>
    </source>
</evidence>
<keyword evidence="8 9" id="KW-0234">DNA repair</keyword>
<keyword evidence="2 9" id="KW-0540">Nuclease</keyword>
<dbReference type="CDD" id="cd00019">
    <property type="entry name" value="AP2Ec"/>
    <property type="match status" value="1"/>
</dbReference>
<keyword evidence="4 9" id="KW-0255">Endonuclease</keyword>
<evidence type="ECO:0000313" key="11">
    <source>
        <dbReference type="EMBL" id="MBA2225673.1"/>
    </source>
</evidence>
<feature type="binding site" evidence="9">
    <location>
        <position position="228"/>
    </location>
    <ligand>
        <name>Zn(2+)</name>
        <dbReference type="ChEBI" id="CHEBI:29105"/>
        <label>3</label>
    </ligand>
</feature>
<keyword evidence="7 9" id="KW-0862">Zinc</keyword>
<dbReference type="GO" id="GO:0006284">
    <property type="term" value="P:base-excision repair"/>
    <property type="evidence" value="ECO:0007669"/>
    <property type="project" value="TreeGrafter"/>
</dbReference>
<dbReference type="GO" id="GO:0008833">
    <property type="term" value="F:deoxyribonuclease IV (phage-T4-induced) activity"/>
    <property type="evidence" value="ECO:0007669"/>
    <property type="project" value="UniProtKB-UniRule"/>
</dbReference>
<keyword evidence="12" id="KW-1185">Reference proteome</keyword>
<evidence type="ECO:0000256" key="6">
    <source>
        <dbReference type="ARBA" id="ARBA00022801"/>
    </source>
</evidence>
<proteinExistence type="inferred from homology"/>
<dbReference type="Proteomes" id="UP000542342">
    <property type="component" value="Unassembled WGS sequence"/>
</dbReference>
<feature type="binding site" evidence="9">
    <location>
        <position position="144"/>
    </location>
    <ligand>
        <name>Zn(2+)</name>
        <dbReference type="ChEBI" id="CHEBI:29105"/>
        <label>2</label>
    </ligand>
</feature>
<feature type="binding site" evidence="9">
    <location>
        <position position="107"/>
    </location>
    <ligand>
        <name>Zn(2+)</name>
        <dbReference type="ChEBI" id="CHEBI:29105"/>
        <label>1</label>
    </ligand>
</feature>
<name>A0A7V8VCQ8_9BACT</name>
<dbReference type="HAMAP" id="MF_00152">
    <property type="entry name" value="Nfo"/>
    <property type="match status" value="1"/>
</dbReference>
<keyword evidence="5 9" id="KW-0227">DNA damage</keyword>
<organism evidence="11 12">
    <name type="scientific">Thermogemmata fonticola</name>
    <dbReference type="NCBI Taxonomy" id="2755323"/>
    <lineage>
        <taxon>Bacteria</taxon>
        <taxon>Pseudomonadati</taxon>
        <taxon>Planctomycetota</taxon>
        <taxon>Planctomycetia</taxon>
        <taxon>Gemmatales</taxon>
        <taxon>Gemmataceae</taxon>
        <taxon>Thermogemmata</taxon>
    </lineage>
</organism>
<keyword evidence="6 9" id="KW-0378">Hydrolase</keyword>
<dbReference type="PROSITE" id="PS00731">
    <property type="entry name" value="AP_NUCLEASE_F2_3"/>
    <property type="match status" value="1"/>
</dbReference>
<dbReference type="PANTHER" id="PTHR21445:SF0">
    <property type="entry name" value="APURINIC-APYRIMIDINIC ENDONUCLEASE"/>
    <property type="match status" value="1"/>
</dbReference>
<dbReference type="PROSITE" id="PS51432">
    <property type="entry name" value="AP_NUCLEASE_F2_4"/>
    <property type="match status" value="1"/>
</dbReference>
<dbReference type="PROSITE" id="PS00730">
    <property type="entry name" value="AP_NUCLEASE_F2_2"/>
    <property type="match status" value="1"/>
</dbReference>